<keyword evidence="2" id="KW-1185">Reference proteome</keyword>
<reference evidence="1" key="2">
    <citation type="submission" date="2020-11" db="EMBL/GenBank/DDBJ databases">
        <authorList>
            <person name="McCartney M.A."/>
            <person name="Auch B."/>
            <person name="Kono T."/>
            <person name="Mallez S."/>
            <person name="Becker A."/>
            <person name="Gohl D.M."/>
            <person name="Silverstein K.A.T."/>
            <person name="Koren S."/>
            <person name="Bechman K.B."/>
            <person name="Herman A."/>
            <person name="Abrahante J.E."/>
            <person name="Garbe J."/>
        </authorList>
    </citation>
    <scope>NUCLEOTIDE SEQUENCE</scope>
    <source>
        <strain evidence="1">Duluth1</strain>
        <tissue evidence="1">Whole animal</tissue>
    </source>
</reference>
<accession>A0A9D4CGB0</accession>
<proteinExistence type="predicted"/>
<dbReference type="EMBL" id="JAIWYP010000012">
    <property type="protein sequence ID" value="KAH3723860.1"/>
    <property type="molecule type" value="Genomic_DNA"/>
</dbReference>
<comment type="caution">
    <text evidence="1">The sequence shown here is derived from an EMBL/GenBank/DDBJ whole genome shotgun (WGS) entry which is preliminary data.</text>
</comment>
<name>A0A9D4CGB0_DREPO</name>
<gene>
    <name evidence="1" type="ORF">DPMN_049655</name>
</gene>
<dbReference type="AlphaFoldDB" id="A0A9D4CGB0"/>
<sequence>MVAISPPSYLEGPKRMTRHMHPLSFRQVHTSANYFKYSFFPYTIVLWNGLPASVVQQADLEEFKRCLSPTLLPSRP</sequence>
<reference evidence="1" key="1">
    <citation type="journal article" date="2019" name="bioRxiv">
        <title>The Genome of the Zebra Mussel, Dreissena polymorpha: A Resource for Invasive Species Research.</title>
        <authorList>
            <person name="McCartney M.A."/>
            <person name="Auch B."/>
            <person name="Kono T."/>
            <person name="Mallez S."/>
            <person name="Zhang Y."/>
            <person name="Obille A."/>
            <person name="Becker A."/>
            <person name="Abrahante J.E."/>
            <person name="Garbe J."/>
            <person name="Badalamenti J.P."/>
            <person name="Herman A."/>
            <person name="Mangelson H."/>
            <person name="Liachko I."/>
            <person name="Sullivan S."/>
            <person name="Sone E.D."/>
            <person name="Koren S."/>
            <person name="Silverstein K.A.T."/>
            <person name="Beckman K.B."/>
            <person name="Gohl D.M."/>
        </authorList>
    </citation>
    <scope>NUCLEOTIDE SEQUENCE</scope>
    <source>
        <strain evidence="1">Duluth1</strain>
        <tissue evidence="1">Whole animal</tissue>
    </source>
</reference>
<evidence type="ECO:0000313" key="1">
    <source>
        <dbReference type="EMBL" id="KAH3723860.1"/>
    </source>
</evidence>
<protein>
    <submittedName>
        <fullName evidence="1">Uncharacterized protein</fullName>
    </submittedName>
</protein>
<evidence type="ECO:0000313" key="2">
    <source>
        <dbReference type="Proteomes" id="UP000828390"/>
    </source>
</evidence>
<dbReference type="Proteomes" id="UP000828390">
    <property type="component" value="Unassembled WGS sequence"/>
</dbReference>
<organism evidence="1 2">
    <name type="scientific">Dreissena polymorpha</name>
    <name type="common">Zebra mussel</name>
    <name type="synonym">Mytilus polymorpha</name>
    <dbReference type="NCBI Taxonomy" id="45954"/>
    <lineage>
        <taxon>Eukaryota</taxon>
        <taxon>Metazoa</taxon>
        <taxon>Spiralia</taxon>
        <taxon>Lophotrochozoa</taxon>
        <taxon>Mollusca</taxon>
        <taxon>Bivalvia</taxon>
        <taxon>Autobranchia</taxon>
        <taxon>Heteroconchia</taxon>
        <taxon>Euheterodonta</taxon>
        <taxon>Imparidentia</taxon>
        <taxon>Neoheterodontei</taxon>
        <taxon>Myida</taxon>
        <taxon>Dreissenoidea</taxon>
        <taxon>Dreissenidae</taxon>
        <taxon>Dreissena</taxon>
    </lineage>
</organism>